<protein>
    <submittedName>
        <fullName evidence="1">Uncharacterized protein</fullName>
    </submittedName>
</protein>
<evidence type="ECO:0000313" key="1">
    <source>
        <dbReference type="EMBL" id="GIY05716.1"/>
    </source>
</evidence>
<accession>A0AAV4Q9M0</accession>
<sequence>MRDQQAMVWDKKAKKERVGHIGMRRRPMANAFAASGSRTEVFTFSARPLDDGVSGVVYLCMRILGSGHGPASPVNGTGCPVSFTFPSFAYLK</sequence>
<dbReference type="Proteomes" id="UP001054945">
    <property type="component" value="Unassembled WGS sequence"/>
</dbReference>
<evidence type="ECO:0000313" key="2">
    <source>
        <dbReference type="Proteomes" id="UP001054945"/>
    </source>
</evidence>
<proteinExistence type="predicted"/>
<keyword evidence="2" id="KW-1185">Reference proteome</keyword>
<dbReference type="AlphaFoldDB" id="A0AAV4Q9M0"/>
<comment type="caution">
    <text evidence="1">The sequence shown here is derived from an EMBL/GenBank/DDBJ whole genome shotgun (WGS) entry which is preliminary data.</text>
</comment>
<organism evidence="1 2">
    <name type="scientific">Caerostris extrusa</name>
    <name type="common">Bark spider</name>
    <name type="synonym">Caerostris bankana</name>
    <dbReference type="NCBI Taxonomy" id="172846"/>
    <lineage>
        <taxon>Eukaryota</taxon>
        <taxon>Metazoa</taxon>
        <taxon>Ecdysozoa</taxon>
        <taxon>Arthropoda</taxon>
        <taxon>Chelicerata</taxon>
        <taxon>Arachnida</taxon>
        <taxon>Araneae</taxon>
        <taxon>Araneomorphae</taxon>
        <taxon>Entelegynae</taxon>
        <taxon>Araneoidea</taxon>
        <taxon>Araneidae</taxon>
        <taxon>Caerostris</taxon>
    </lineage>
</organism>
<gene>
    <name evidence="1" type="ORF">CEXT_459261</name>
</gene>
<reference evidence="1 2" key="1">
    <citation type="submission" date="2021-06" db="EMBL/GenBank/DDBJ databases">
        <title>Caerostris extrusa draft genome.</title>
        <authorList>
            <person name="Kono N."/>
            <person name="Arakawa K."/>
        </authorList>
    </citation>
    <scope>NUCLEOTIDE SEQUENCE [LARGE SCALE GENOMIC DNA]</scope>
</reference>
<dbReference type="EMBL" id="BPLR01005872">
    <property type="protein sequence ID" value="GIY05716.1"/>
    <property type="molecule type" value="Genomic_DNA"/>
</dbReference>
<name>A0AAV4Q9M0_CAEEX</name>